<proteinExistence type="predicted"/>
<feature type="signal peptide" evidence="1">
    <location>
        <begin position="1"/>
        <end position="22"/>
    </location>
</feature>
<evidence type="ECO:0000313" key="2">
    <source>
        <dbReference type="EMBL" id="EWM23352.1"/>
    </source>
</evidence>
<name>W7TAF2_9STRA</name>
<gene>
    <name evidence="2" type="ORF">Naga_100057g22</name>
</gene>
<sequence>MCRSGLWFIALAFLASIATSTAFLVPFPERPLPCTRCHATAISTSGQVNRCSVLRFWTQAAVLPALVLLSPDLRSEGRALAQAASPVEEALTRVLIVRDSTEQLEEELTSGDTYPDVKALVNSLIRNYKLKSSMESALALLPSGSTEEGRKFAKSAYENLTIILEYFPEDVAGPTANKTLKPDQLSFTIKALQATRKELDSLLGLFPTELRGRLAENVANT</sequence>
<dbReference type="AlphaFoldDB" id="W7TAF2"/>
<keyword evidence="3" id="KW-1185">Reference proteome</keyword>
<keyword evidence="1" id="KW-0732">Signal</keyword>
<evidence type="ECO:0000256" key="1">
    <source>
        <dbReference type="SAM" id="SignalP"/>
    </source>
</evidence>
<dbReference type="OrthoDB" id="10284003at2759"/>
<protein>
    <submittedName>
        <fullName evidence="2">Uncharacterized protein</fullName>
    </submittedName>
</protein>
<organism evidence="2 3">
    <name type="scientific">Nannochloropsis gaditana</name>
    <dbReference type="NCBI Taxonomy" id="72520"/>
    <lineage>
        <taxon>Eukaryota</taxon>
        <taxon>Sar</taxon>
        <taxon>Stramenopiles</taxon>
        <taxon>Ochrophyta</taxon>
        <taxon>Eustigmatophyceae</taxon>
        <taxon>Eustigmatales</taxon>
        <taxon>Monodopsidaceae</taxon>
        <taxon>Nannochloropsis</taxon>
    </lineage>
</organism>
<comment type="caution">
    <text evidence="2">The sequence shown here is derived from an EMBL/GenBank/DDBJ whole genome shotgun (WGS) entry which is preliminary data.</text>
</comment>
<evidence type="ECO:0000313" key="3">
    <source>
        <dbReference type="Proteomes" id="UP000019335"/>
    </source>
</evidence>
<reference evidence="2 3" key="1">
    <citation type="journal article" date="2014" name="Mol. Plant">
        <title>Chromosome Scale Genome Assembly and Transcriptome Profiling of Nannochloropsis gaditana in Nitrogen Depletion.</title>
        <authorList>
            <person name="Corteggiani Carpinelli E."/>
            <person name="Telatin A."/>
            <person name="Vitulo N."/>
            <person name="Forcato C."/>
            <person name="D'Angelo M."/>
            <person name="Schiavon R."/>
            <person name="Vezzi A."/>
            <person name="Giacometti G.M."/>
            <person name="Morosinotto T."/>
            <person name="Valle G."/>
        </authorList>
    </citation>
    <scope>NUCLEOTIDE SEQUENCE [LARGE SCALE GENOMIC DNA]</scope>
    <source>
        <strain evidence="2 3">B-31</strain>
    </source>
</reference>
<dbReference type="EMBL" id="AZIL01001689">
    <property type="protein sequence ID" value="EWM23352.1"/>
    <property type="molecule type" value="Genomic_DNA"/>
</dbReference>
<dbReference type="Proteomes" id="UP000019335">
    <property type="component" value="Chromosome 17"/>
</dbReference>
<feature type="chain" id="PRO_5004900677" evidence="1">
    <location>
        <begin position="23"/>
        <end position="221"/>
    </location>
</feature>
<accession>W7TAF2</accession>